<dbReference type="InterPro" id="IPR013108">
    <property type="entry name" value="Amidohydro_3"/>
</dbReference>
<feature type="domain" description="Amidohydrolase 3" evidence="4">
    <location>
        <begin position="362"/>
        <end position="421"/>
    </location>
</feature>
<dbReference type="Gene3D" id="2.30.40.10">
    <property type="entry name" value="Urease, subunit C, domain 1"/>
    <property type="match status" value="1"/>
</dbReference>
<gene>
    <name evidence="5" type="ORF">L1967_16970</name>
</gene>
<organism evidence="5 6">
    <name type="scientific">Zunongwangia pacifica</name>
    <dbReference type="NCBI Taxonomy" id="2911062"/>
    <lineage>
        <taxon>Bacteria</taxon>
        <taxon>Pseudomonadati</taxon>
        <taxon>Bacteroidota</taxon>
        <taxon>Flavobacteriia</taxon>
        <taxon>Flavobacteriales</taxon>
        <taxon>Flavobacteriaceae</taxon>
        <taxon>Zunongwangia</taxon>
    </lineage>
</organism>
<dbReference type="SUPFAM" id="SSF51556">
    <property type="entry name" value="Metallo-dependent hydrolases"/>
    <property type="match status" value="2"/>
</dbReference>
<name>A0A9X2A0S4_9FLAO</name>
<keyword evidence="6" id="KW-1185">Reference proteome</keyword>
<feature type="chain" id="PRO_5040806617" evidence="2">
    <location>
        <begin position="20"/>
        <end position="997"/>
    </location>
</feature>
<feature type="compositionally biased region" description="Basic and acidic residues" evidence="1">
    <location>
        <begin position="527"/>
        <end position="551"/>
    </location>
</feature>
<proteinExistence type="predicted"/>
<keyword evidence="2" id="KW-0732">Signal</keyword>
<evidence type="ECO:0000313" key="6">
    <source>
        <dbReference type="Proteomes" id="UP001139521"/>
    </source>
</evidence>
<evidence type="ECO:0000259" key="4">
    <source>
        <dbReference type="Pfam" id="PF07969"/>
    </source>
</evidence>
<dbReference type="Pfam" id="PF07969">
    <property type="entry name" value="Amidohydro_3"/>
    <property type="match status" value="1"/>
</dbReference>
<dbReference type="AlphaFoldDB" id="A0A9X2A0S4"/>
<accession>A0A9X2A0S4</accession>
<feature type="signal peptide" evidence="2">
    <location>
        <begin position="1"/>
        <end position="19"/>
    </location>
</feature>
<reference evidence="5" key="1">
    <citation type="submission" date="2022-01" db="EMBL/GenBank/DDBJ databases">
        <title>Genome sequencing of Zunongwangia sp. M21534 genome.</title>
        <authorList>
            <person name="Chen Y."/>
            <person name="Dong C."/>
            <person name="Shao Z."/>
        </authorList>
    </citation>
    <scope>NUCLEOTIDE SEQUENCE</scope>
    <source>
        <strain evidence="5">MCCC M21534</strain>
    </source>
</reference>
<comment type="caution">
    <text evidence="5">The sequence shown here is derived from an EMBL/GenBank/DDBJ whole genome shotgun (WGS) entry which is preliminary data.</text>
</comment>
<dbReference type="SUPFAM" id="SSF51338">
    <property type="entry name" value="Composite domain of metallo-dependent hydrolases"/>
    <property type="match status" value="2"/>
</dbReference>
<evidence type="ECO:0000256" key="1">
    <source>
        <dbReference type="SAM" id="MobiDB-lite"/>
    </source>
</evidence>
<dbReference type="Proteomes" id="UP001139521">
    <property type="component" value="Unassembled WGS sequence"/>
</dbReference>
<feature type="region of interest" description="Disordered" evidence="1">
    <location>
        <begin position="523"/>
        <end position="551"/>
    </location>
</feature>
<dbReference type="GO" id="GO:0016810">
    <property type="term" value="F:hydrolase activity, acting on carbon-nitrogen (but not peptide) bonds"/>
    <property type="evidence" value="ECO:0007669"/>
    <property type="project" value="InterPro"/>
</dbReference>
<dbReference type="RefSeq" id="WP_249602696.1">
    <property type="nucleotide sequence ID" value="NZ_JAKHSK010000030.1"/>
</dbReference>
<evidence type="ECO:0000256" key="2">
    <source>
        <dbReference type="SAM" id="SignalP"/>
    </source>
</evidence>
<dbReference type="InterPro" id="IPR032466">
    <property type="entry name" value="Metal_Hydrolase"/>
</dbReference>
<evidence type="ECO:0000313" key="5">
    <source>
        <dbReference type="EMBL" id="MCL6219986.1"/>
    </source>
</evidence>
<dbReference type="InterPro" id="IPR051781">
    <property type="entry name" value="Metallo-dep_Hydrolase"/>
</dbReference>
<protein>
    <submittedName>
        <fullName evidence="5">Amidohydrolase family protein</fullName>
    </submittedName>
</protein>
<dbReference type="PANTHER" id="PTHR43135:SF3">
    <property type="entry name" value="ALPHA-D-RIBOSE 1-METHYLPHOSPHONATE 5-TRIPHOSPHATE DIPHOSPHATASE"/>
    <property type="match status" value="1"/>
</dbReference>
<dbReference type="PANTHER" id="PTHR43135">
    <property type="entry name" value="ALPHA-D-RIBOSE 1-METHYLPHOSPHONATE 5-TRIPHOSPHATE DIPHOSPHATASE"/>
    <property type="match status" value="1"/>
</dbReference>
<evidence type="ECO:0000259" key="3">
    <source>
        <dbReference type="Pfam" id="PF01979"/>
    </source>
</evidence>
<feature type="domain" description="Amidohydrolase-related" evidence="3">
    <location>
        <begin position="851"/>
        <end position="937"/>
    </location>
</feature>
<dbReference type="Pfam" id="PF01979">
    <property type="entry name" value="Amidohydro_1"/>
    <property type="match status" value="1"/>
</dbReference>
<sequence>MKYKFLLFFLFLGMINLSAQEYFPTNSGVKTTNTNYTVFKNANIHVDPTATIENGMLAIQKGKITAVGKSITIPKNSVVIDLKGKDVYPSFIDLYSEFGIKKPERESGSGRSGQYEASREGYYWNDHIRPEQNAIESFSYDPKEAGKYHNGGFGVVNTHIPDGIIRGSGVLVALNPNGTEGDRILKDRSAQYLSFDKSVKSQQSYPSSVMGAMALIRQVYLDATWYAKGNATNRDLALEAVNRNQNLTQIFTTDNLLDQLRAAKIGNEFGIAYTILGSGFEYEKLDEIKSSGATYIVPLSFPAAYDVEDPFMAEYVSLSEMKRWNQAPANLKMLADADVPFTITTKGVDPAKEFKENLLKAIEYGLSKEDALSALTTTPAKIIGQSGKLGELKKGAWANFIITSGDYFEKDTKIFENWVQGEKAVISTMNTTDITGKYNLKLEDKNYTLEITGSAEKPSAKLETDDVKVGSKLSFEDNWMNLLISSPDTTKTEFIRLSAHVPSVSDKISGKAILPNGDTTVFTATKKSSEEKSDKDKKEKDEDEEKSKHPEVLPVTFPNEAYGFEEMPEAEDILFKNATVWTNEEQGILENADVLVKKGKIAKIGKDLKASGATVVDATGKHLTSGIIDEHSHIALSSINEGGHNSSAEVSMEDVIDPSDIALYRDLAGGVTTAQLLHGSANPIGGRSAIIRLKWGASANDMIFPESPKFIKFALGENVKQSNWGSGNRFPVTRMGVEQVFIDYFGRAKDYMKNKEANPDSYRKDIEMETLAEILRDERFISCHSYVQSEINMLISVADSMDFRINTFTHILEGYKLADKMAARNIGGSTFSDWWAYKYEVEDAIPYNAAIMNSQGVTVAINSDDAEMSRRLNQEAAKTMKYGGVSEEEAWKFVTLNPAKLLHIDDKVGSIKEGKDADLVLWSDHPLSVYAKAEKTMIEGVVYFDIERDKAMRKDIQKQKSELITQMLQAKNQGMKTQPVVKKEKIEAHCDTMEAIR</sequence>
<dbReference type="InterPro" id="IPR011059">
    <property type="entry name" value="Metal-dep_hydrolase_composite"/>
</dbReference>
<dbReference type="EMBL" id="JAKHSK010000030">
    <property type="protein sequence ID" value="MCL6219986.1"/>
    <property type="molecule type" value="Genomic_DNA"/>
</dbReference>
<dbReference type="Gene3D" id="3.20.20.140">
    <property type="entry name" value="Metal-dependent hydrolases"/>
    <property type="match status" value="2"/>
</dbReference>
<dbReference type="InterPro" id="IPR006680">
    <property type="entry name" value="Amidohydro-rel"/>
</dbReference>